<organism evidence="2 3">
    <name type="scientific">Stephania cephalantha</name>
    <dbReference type="NCBI Taxonomy" id="152367"/>
    <lineage>
        <taxon>Eukaryota</taxon>
        <taxon>Viridiplantae</taxon>
        <taxon>Streptophyta</taxon>
        <taxon>Embryophyta</taxon>
        <taxon>Tracheophyta</taxon>
        <taxon>Spermatophyta</taxon>
        <taxon>Magnoliopsida</taxon>
        <taxon>Ranunculales</taxon>
        <taxon>Menispermaceae</taxon>
        <taxon>Menispermoideae</taxon>
        <taxon>Cissampelideae</taxon>
        <taxon>Stephania</taxon>
    </lineage>
</organism>
<feature type="compositionally biased region" description="Gly residues" evidence="1">
    <location>
        <begin position="118"/>
        <end position="129"/>
    </location>
</feature>
<evidence type="ECO:0000313" key="2">
    <source>
        <dbReference type="EMBL" id="KAK9112188.1"/>
    </source>
</evidence>
<feature type="region of interest" description="Disordered" evidence="1">
    <location>
        <begin position="1"/>
        <end position="166"/>
    </location>
</feature>
<dbReference type="Proteomes" id="UP001419268">
    <property type="component" value="Unassembled WGS sequence"/>
</dbReference>
<evidence type="ECO:0000256" key="1">
    <source>
        <dbReference type="SAM" id="MobiDB-lite"/>
    </source>
</evidence>
<evidence type="ECO:0000313" key="3">
    <source>
        <dbReference type="Proteomes" id="UP001419268"/>
    </source>
</evidence>
<comment type="caution">
    <text evidence="2">The sequence shown here is derived from an EMBL/GenBank/DDBJ whole genome shotgun (WGS) entry which is preliminary data.</text>
</comment>
<reference evidence="2 3" key="1">
    <citation type="submission" date="2024-01" db="EMBL/GenBank/DDBJ databases">
        <title>Genome assemblies of Stephania.</title>
        <authorList>
            <person name="Yang L."/>
        </authorList>
    </citation>
    <scope>NUCLEOTIDE SEQUENCE [LARGE SCALE GENOMIC DNA]</scope>
    <source>
        <strain evidence="2">JXDWG</strain>
        <tissue evidence="2">Leaf</tissue>
    </source>
</reference>
<proteinExistence type="predicted"/>
<keyword evidence="3" id="KW-1185">Reference proteome</keyword>
<sequence>MRRASSRVSTWERGTTNGGELPGQRCEPAARRGSGPRTAAVEVNAADGSGSKPATRGPAAARQIGAARGEERGRGRDALQERRGRTPAAAAPPATDDERDDGGHDDAGRAWLVARFHSGGGVSAAGSGGREQRSTVAGQRDSGQRWLRQRRRRWRRSDAGGDDGATAMMVTVARRRQRRDVGAAAATARWHVVGPIDHRRGV</sequence>
<feature type="compositionally biased region" description="Polar residues" evidence="1">
    <location>
        <begin position="1"/>
        <end position="15"/>
    </location>
</feature>
<dbReference type="EMBL" id="JBBNAG010000008">
    <property type="protein sequence ID" value="KAK9112188.1"/>
    <property type="molecule type" value="Genomic_DNA"/>
</dbReference>
<feature type="compositionally biased region" description="Low complexity" evidence="1">
    <location>
        <begin position="56"/>
        <end position="67"/>
    </location>
</feature>
<gene>
    <name evidence="2" type="ORF">Scep_019707</name>
</gene>
<dbReference type="AlphaFoldDB" id="A0AAP0IBP4"/>
<protein>
    <submittedName>
        <fullName evidence="2">Uncharacterized protein</fullName>
    </submittedName>
</protein>
<accession>A0AAP0IBP4</accession>
<feature type="compositionally biased region" description="Basic and acidic residues" evidence="1">
    <location>
        <begin position="68"/>
        <end position="84"/>
    </location>
</feature>
<name>A0AAP0IBP4_9MAGN</name>